<keyword evidence="1" id="KW-1133">Transmembrane helix</keyword>
<proteinExistence type="predicted"/>
<evidence type="ECO:0000313" key="2">
    <source>
        <dbReference type="EMBL" id="CUR40275.1"/>
    </source>
</evidence>
<dbReference type="Proteomes" id="UP000235484">
    <property type="component" value="Unassembled WGS sequence"/>
</dbReference>
<name>A0A0U5JTY1_LIMRT</name>
<evidence type="ECO:0000256" key="1">
    <source>
        <dbReference type="SAM" id="Phobius"/>
    </source>
</evidence>
<accession>A0A0U5JTY1</accession>
<keyword evidence="1" id="KW-0812">Transmembrane</keyword>
<organism evidence="2 3">
    <name type="scientific">Limosilactobacillus reuteri</name>
    <name type="common">Lactobacillus reuteri</name>
    <dbReference type="NCBI Taxonomy" id="1598"/>
    <lineage>
        <taxon>Bacteria</taxon>
        <taxon>Bacillati</taxon>
        <taxon>Bacillota</taxon>
        <taxon>Bacilli</taxon>
        <taxon>Lactobacillales</taxon>
        <taxon>Lactobacillaceae</taxon>
        <taxon>Limosilactobacillus</taxon>
    </lineage>
</organism>
<gene>
    <name evidence="2" type="ORF">LRLP16767_LR202_00333</name>
</gene>
<dbReference type="EMBL" id="LN887529">
    <property type="protein sequence ID" value="CUR40275.1"/>
    <property type="molecule type" value="Genomic_DNA"/>
</dbReference>
<dbReference type="RefSeq" id="WP_102815927.1">
    <property type="nucleotide sequence ID" value="NZ_LN887529.1"/>
</dbReference>
<evidence type="ECO:0000313" key="3">
    <source>
        <dbReference type="Proteomes" id="UP000235484"/>
    </source>
</evidence>
<reference evidence="3" key="1">
    <citation type="submission" date="2015-10" db="EMBL/GenBank/DDBJ databases">
        <authorList>
            <person name="Crossman L.C."/>
        </authorList>
    </citation>
    <scope>NUCLEOTIDE SEQUENCE [LARGE SCALE GENOMIC DNA]</scope>
    <source>
        <strain evidence="3">20-2</strain>
    </source>
</reference>
<feature type="transmembrane region" description="Helical" evidence="1">
    <location>
        <begin position="105"/>
        <end position="125"/>
    </location>
</feature>
<sequence>MKTTKLITTLGVEAYPVENYVYEVSYCGRKEFYQDAWDAAHSTLYTKDSSYNATITKIPVRPISEKRIEKRLLHQKWSLDDWDPSAVKEFKQSKLYLFRLYLRKIGLIPLLIMLYVAIWIVLAIFK</sequence>
<keyword evidence="1" id="KW-0472">Membrane</keyword>
<protein>
    <submittedName>
        <fullName evidence="2">Uncharacterized protein</fullName>
    </submittedName>
</protein>
<dbReference type="AlphaFoldDB" id="A0A0U5JTY1"/>